<dbReference type="PANTHER" id="PTHR44688">
    <property type="entry name" value="DNA-BINDING TRANSCRIPTIONAL ACTIVATOR DEVR_DOSR"/>
    <property type="match status" value="1"/>
</dbReference>
<feature type="region of interest" description="Disordered" evidence="4">
    <location>
        <begin position="1"/>
        <end position="20"/>
    </location>
</feature>
<dbReference type="InterPro" id="IPR016032">
    <property type="entry name" value="Sig_transdc_resp-reg_C-effctor"/>
</dbReference>
<dbReference type="InterPro" id="IPR011990">
    <property type="entry name" value="TPR-like_helical_dom_sf"/>
</dbReference>
<keyword evidence="2" id="KW-0238">DNA-binding</keyword>
<evidence type="ECO:0000256" key="2">
    <source>
        <dbReference type="ARBA" id="ARBA00023125"/>
    </source>
</evidence>
<dbReference type="InterPro" id="IPR036388">
    <property type="entry name" value="WH-like_DNA-bd_sf"/>
</dbReference>
<accession>A0A1W6L664</accession>
<protein>
    <submittedName>
        <fullName evidence="5">Helix-turn-helix transcriptional regulator</fullName>
    </submittedName>
</protein>
<dbReference type="Gene3D" id="3.40.50.300">
    <property type="entry name" value="P-loop containing nucleotide triphosphate hydrolases"/>
    <property type="match status" value="1"/>
</dbReference>
<dbReference type="InterPro" id="IPR041617">
    <property type="entry name" value="TPR_MalT"/>
</dbReference>
<feature type="compositionally biased region" description="Low complexity" evidence="4">
    <location>
        <begin position="1"/>
        <end position="13"/>
    </location>
</feature>
<keyword evidence="3" id="KW-0804">Transcription</keyword>
<evidence type="ECO:0000256" key="1">
    <source>
        <dbReference type="ARBA" id="ARBA00023015"/>
    </source>
</evidence>
<organism evidence="5 6">
    <name type="scientific">Piscinibacter gummiphilus</name>
    <dbReference type="NCBI Taxonomy" id="946333"/>
    <lineage>
        <taxon>Bacteria</taxon>
        <taxon>Pseudomonadati</taxon>
        <taxon>Pseudomonadota</taxon>
        <taxon>Betaproteobacteria</taxon>
        <taxon>Burkholderiales</taxon>
        <taxon>Sphaerotilaceae</taxon>
        <taxon>Piscinibacter</taxon>
    </lineage>
</organism>
<dbReference type="PROSITE" id="PS50043">
    <property type="entry name" value="HTH_LUXR_2"/>
    <property type="match status" value="1"/>
</dbReference>
<dbReference type="InterPro" id="IPR059106">
    <property type="entry name" value="WHD_MalT"/>
</dbReference>
<dbReference type="InterPro" id="IPR027417">
    <property type="entry name" value="P-loop_NTPase"/>
</dbReference>
<dbReference type="InterPro" id="IPR000792">
    <property type="entry name" value="Tscrpt_reg_LuxR_C"/>
</dbReference>
<proteinExistence type="predicted"/>
<dbReference type="GO" id="GO:0006355">
    <property type="term" value="P:regulation of DNA-templated transcription"/>
    <property type="evidence" value="ECO:0007669"/>
    <property type="project" value="InterPro"/>
</dbReference>
<sequence>MNEAVAPRAVRTAPPSPQVPRDALCQHACAATSARVIVVRAPAGFGKTTTMGQMRERLEAHGTATAWFGLDAADNDAARFVHRLGEAVARLAPDAPQPPAPAELMRRLATHPSPYVLFLDDFERIQDRAVIALVRELIDHLPAGGRIVIGVRTRPDLGLGRLRARGQLLDIDTEDLRFTLADTERYFQLRPHLPLSPEAVVQLHHKTEGWVAALALAAVALQRQPPGGDFIARFSGSNRTVAAYLAEAVLAQQPEATRQFLLRTSILHRLDVSLCDTLVPGAESAWLLERLEADNLFVTALPGEERTWRYHSLFADFLRARLASEHPTWTARLHLAASGWYEARQRVVPAIEHAIEGGDMPHAAGLLVQHAESFIEQGRMRLLARWIGALPPDLVDAHRLLQVAGVWSDCFTRGPAIAMERLQHGGLEQDTHPAVRAHVGALLPLLHAMMDAYGEALATGLPALQRLPTCRPLVDIVLHNTMAHVLSVRGDPGGSHRLLEAARGTSHTTAFTRPYTESMEGILDLHEGRLRQAAARFRMAAGEARAGVFPHAHGNAWAGVLHASTVYESGQLDAARHLLNVYQPLVRDVALPDHLILSHVLRSRIAFDRGDIDTARQVLSELEYLGHHRQLPRVIASARLERGRLLLMQGHALASREAMDKADTPGLWERVRAQRLPSHDLEDLAVGRVRWEIAFGDPAAALARIDVELAEARASSRHRRSLKLRVLKAMAQHRAADIAGAVATLDGALRDACPEGFMRLVIDEGPALSPLLWRLSTAIGEAPGRSDPIFGDYLQRLTTALGAPSPTADGPAAPDDSLATLTRQEIRVLQLLAEGYSNGAMAEKLEVSDSTVRTHLRSINLKLNAHSRMQAVAAARRLAVIR</sequence>
<name>A0A1W6L664_9BURK</name>
<evidence type="ECO:0000313" key="5">
    <source>
        <dbReference type="EMBL" id="ARN19696.1"/>
    </source>
</evidence>
<dbReference type="Pfam" id="PF25873">
    <property type="entry name" value="WHD_MalT"/>
    <property type="match status" value="1"/>
</dbReference>
<dbReference type="STRING" id="946333.A4W93_07095"/>
<dbReference type="SUPFAM" id="SSF52540">
    <property type="entry name" value="P-loop containing nucleoside triphosphate hydrolases"/>
    <property type="match status" value="1"/>
</dbReference>
<dbReference type="CDD" id="cd06170">
    <property type="entry name" value="LuxR_C_like"/>
    <property type="match status" value="1"/>
</dbReference>
<dbReference type="OrthoDB" id="134985at2"/>
<dbReference type="EMBL" id="CP015118">
    <property type="protein sequence ID" value="ARN19696.1"/>
    <property type="molecule type" value="Genomic_DNA"/>
</dbReference>
<dbReference type="AlphaFoldDB" id="A0A1W6L664"/>
<evidence type="ECO:0000313" key="6">
    <source>
        <dbReference type="Proteomes" id="UP000193427"/>
    </source>
</evidence>
<keyword evidence="6" id="KW-1185">Reference proteome</keyword>
<dbReference type="Pfam" id="PF17874">
    <property type="entry name" value="TPR_MalT"/>
    <property type="match status" value="1"/>
</dbReference>
<dbReference type="GO" id="GO:0003677">
    <property type="term" value="F:DNA binding"/>
    <property type="evidence" value="ECO:0007669"/>
    <property type="project" value="UniProtKB-KW"/>
</dbReference>
<gene>
    <name evidence="5" type="ORF">A4W93_07095</name>
</gene>
<dbReference type="Proteomes" id="UP000193427">
    <property type="component" value="Chromosome"/>
</dbReference>
<dbReference type="Pfam" id="PF00196">
    <property type="entry name" value="GerE"/>
    <property type="match status" value="1"/>
</dbReference>
<dbReference type="SMART" id="SM00421">
    <property type="entry name" value="HTH_LUXR"/>
    <property type="match status" value="1"/>
</dbReference>
<dbReference type="RefSeq" id="WP_085749958.1">
    <property type="nucleotide sequence ID" value="NZ_BSPR01000008.1"/>
</dbReference>
<dbReference type="PANTHER" id="PTHR44688:SF16">
    <property type="entry name" value="DNA-BINDING TRANSCRIPTIONAL ACTIVATOR DEVR_DOSR"/>
    <property type="match status" value="1"/>
</dbReference>
<evidence type="ECO:0000256" key="4">
    <source>
        <dbReference type="SAM" id="MobiDB-lite"/>
    </source>
</evidence>
<dbReference type="PRINTS" id="PR00038">
    <property type="entry name" value="HTHLUXR"/>
</dbReference>
<evidence type="ECO:0000256" key="3">
    <source>
        <dbReference type="ARBA" id="ARBA00023163"/>
    </source>
</evidence>
<keyword evidence="1" id="KW-0805">Transcription regulation</keyword>
<reference evidence="5 6" key="1">
    <citation type="submission" date="2016-04" db="EMBL/GenBank/DDBJ databases">
        <title>Complete genome sequence of natural rubber-degrading, novel Gram-negative bacterium, Rhizobacter gummiphilus strain NS21.</title>
        <authorList>
            <person name="Tabata M."/>
            <person name="Kasai D."/>
            <person name="Fukuda M."/>
        </authorList>
    </citation>
    <scope>NUCLEOTIDE SEQUENCE [LARGE SCALE GENOMIC DNA]</scope>
    <source>
        <strain evidence="5 6">NS21</strain>
    </source>
</reference>
<dbReference type="SUPFAM" id="SSF46894">
    <property type="entry name" value="C-terminal effector domain of the bipartite response regulators"/>
    <property type="match status" value="1"/>
</dbReference>
<dbReference type="Gene3D" id="1.25.40.10">
    <property type="entry name" value="Tetratricopeptide repeat domain"/>
    <property type="match status" value="1"/>
</dbReference>
<dbReference type="Gene3D" id="1.10.10.10">
    <property type="entry name" value="Winged helix-like DNA-binding domain superfamily/Winged helix DNA-binding domain"/>
    <property type="match status" value="1"/>
</dbReference>
<dbReference type="KEGG" id="rgu:A4W93_07095"/>